<accession>A0A4R5AHM3</accession>
<dbReference type="SUPFAM" id="SSF53335">
    <property type="entry name" value="S-adenosyl-L-methionine-dependent methyltransferases"/>
    <property type="match status" value="1"/>
</dbReference>
<keyword evidence="8" id="KW-0949">S-adenosyl-L-methionine</keyword>
<evidence type="ECO:0000256" key="6">
    <source>
        <dbReference type="ARBA" id="ARBA00022603"/>
    </source>
</evidence>
<keyword evidence="7 13" id="KW-0808">Transferase</keyword>
<dbReference type="EC" id="2.1.1.77" evidence="3"/>
<evidence type="ECO:0000256" key="3">
    <source>
        <dbReference type="ARBA" id="ARBA00011890"/>
    </source>
</evidence>
<evidence type="ECO:0000256" key="11">
    <source>
        <dbReference type="ARBA" id="ARBA00031350"/>
    </source>
</evidence>
<keyword evidence="6 13" id="KW-0489">Methyltransferase</keyword>
<organism evidence="13 14">
    <name type="scientific">Actinomadura rubrisoli</name>
    <dbReference type="NCBI Taxonomy" id="2530368"/>
    <lineage>
        <taxon>Bacteria</taxon>
        <taxon>Bacillati</taxon>
        <taxon>Actinomycetota</taxon>
        <taxon>Actinomycetes</taxon>
        <taxon>Streptosporangiales</taxon>
        <taxon>Thermomonosporaceae</taxon>
        <taxon>Actinomadura</taxon>
    </lineage>
</organism>
<dbReference type="GO" id="GO:0005737">
    <property type="term" value="C:cytoplasm"/>
    <property type="evidence" value="ECO:0007669"/>
    <property type="project" value="UniProtKB-SubCell"/>
</dbReference>
<evidence type="ECO:0000256" key="12">
    <source>
        <dbReference type="SAM" id="MobiDB-lite"/>
    </source>
</evidence>
<dbReference type="Gene3D" id="3.40.50.150">
    <property type="entry name" value="Vaccinia Virus protein VP39"/>
    <property type="match status" value="1"/>
</dbReference>
<dbReference type="AlphaFoldDB" id="A0A4R5AHM3"/>
<evidence type="ECO:0000256" key="10">
    <source>
        <dbReference type="ARBA" id="ARBA00031323"/>
    </source>
</evidence>
<dbReference type="InterPro" id="IPR000682">
    <property type="entry name" value="PCMT"/>
</dbReference>
<evidence type="ECO:0000256" key="1">
    <source>
        <dbReference type="ARBA" id="ARBA00004496"/>
    </source>
</evidence>
<dbReference type="OrthoDB" id="4035289at2"/>
<dbReference type="GO" id="GO:0032259">
    <property type="term" value="P:methylation"/>
    <property type="evidence" value="ECO:0007669"/>
    <property type="project" value="UniProtKB-KW"/>
</dbReference>
<sequence length="393" mass="42444">MKEPPVGKHSFPLCGTGWGQVLEATPRCLFLPDLIWPLDASNGRYETIDRAADPDGWRAWADADVPIVTQWDDGRHTGREPGTMATSSASQPSLVVRMLAALDVEPGHRVLDVGVGTGWTTGLLAARAGAANVTGIEFDARVAEAARARLDAIGVDPKVITGDGAAGWAPAAPYDRLQGTYGVLRIPPAWIDQTRHGGLIVAPWRTPFVHGGAVVRLTVNADGSASGPFTGAAEFMQSRPERFAWVAHTDYIPSNDAWPVGTAESRTSLRPDDLRTLDGAAEFVIGCAVPDVVHTISDDDDGTTSAWFYELNGDSWAVVYFDQDPEAEVYQGGPRRLWDEIEAAHRWWAAQGRPEHERFGLTVGPAGESVWLDNPHQPIPGGRQAEKARTPRP</sequence>
<dbReference type="EMBL" id="SMKU01000280">
    <property type="protein sequence ID" value="TDD72133.1"/>
    <property type="molecule type" value="Genomic_DNA"/>
</dbReference>
<dbReference type="InterPro" id="IPR029063">
    <property type="entry name" value="SAM-dependent_MTases_sf"/>
</dbReference>
<protein>
    <recommendedName>
        <fullName evidence="4">Protein-L-isoaspartate O-methyltransferase</fullName>
        <ecNumber evidence="3">2.1.1.77</ecNumber>
    </recommendedName>
    <alternativeName>
        <fullName evidence="11">L-isoaspartyl protein carboxyl methyltransferase</fullName>
    </alternativeName>
    <alternativeName>
        <fullName evidence="9">Protein L-isoaspartyl methyltransferase</fullName>
    </alternativeName>
    <alternativeName>
        <fullName evidence="10">Protein-beta-aspartate methyltransferase</fullName>
    </alternativeName>
</protein>
<evidence type="ECO:0000313" key="14">
    <source>
        <dbReference type="Proteomes" id="UP000294513"/>
    </source>
</evidence>
<dbReference type="GO" id="GO:0004719">
    <property type="term" value="F:protein-L-isoaspartate (D-aspartate) O-methyltransferase activity"/>
    <property type="evidence" value="ECO:0007669"/>
    <property type="project" value="UniProtKB-EC"/>
</dbReference>
<evidence type="ECO:0000256" key="8">
    <source>
        <dbReference type="ARBA" id="ARBA00022691"/>
    </source>
</evidence>
<evidence type="ECO:0000256" key="4">
    <source>
        <dbReference type="ARBA" id="ARBA00013346"/>
    </source>
</evidence>
<name>A0A4R5AHM3_9ACTN</name>
<evidence type="ECO:0000256" key="9">
    <source>
        <dbReference type="ARBA" id="ARBA00030757"/>
    </source>
</evidence>
<comment type="caution">
    <text evidence="13">The sequence shown here is derived from an EMBL/GenBank/DDBJ whole genome shotgun (WGS) entry which is preliminary data.</text>
</comment>
<dbReference type="Proteomes" id="UP000294513">
    <property type="component" value="Unassembled WGS sequence"/>
</dbReference>
<feature type="compositionally biased region" description="Basic and acidic residues" evidence="12">
    <location>
        <begin position="384"/>
        <end position="393"/>
    </location>
</feature>
<dbReference type="PANTHER" id="PTHR11579:SF0">
    <property type="entry name" value="PROTEIN-L-ISOASPARTATE(D-ASPARTATE) O-METHYLTRANSFERASE"/>
    <property type="match status" value="1"/>
</dbReference>
<proteinExistence type="inferred from homology"/>
<comment type="subcellular location">
    <subcellularLocation>
        <location evidence="1">Cytoplasm</location>
    </subcellularLocation>
</comment>
<evidence type="ECO:0000256" key="7">
    <source>
        <dbReference type="ARBA" id="ARBA00022679"/>
    </source>
</evidence>
<dbReference type="Pfam" id="PF01135">
    <property type="entry name" value="PCMT"/>
    <property type="match status" value="1"/>
</dbReference>
<dbReference type="PANTHER" id="PTHR11579">
    <property type="entry name" value="PROTEIN-L-ISOASPARTATE O-METHYLTRANSFERASE"/>
    <property type="match status" value="1"/>
</dbReference>
<evidence type="ECO:0000256" key="2">
    <source>
        <dbReference type="ARBA" id="ARBA00005369"/>
    </source>
</evidence>
<evidence type="ECO:0000256" key="5">
    <source>
        <dbReference type="ARBA" id="ARBA00022490"/>
    </source>
</evidence>
<comment type="similarity">
    <text evidence="2">Belongs to the methyltransferase superfamily. L-isoaspartyl/D-aspartyl protein methyltransferase family.</text>
</comment>
<reference evidence="13 14" key="1">
    <citation type="submission" date="2019-03" db="EMBL/GenBank/DDBJ databases">
        <title>Draft genome sequences of novel Actinobacteria.</title>
        <authorList>
            <person name="Sahin N."/>
            <person name="Ay H."/>
            <person name="Saygin H."/>
        </authorList>
    </citation>
    <scope>NUCLEOTIDE SEQUENCE [LARGE SCALE GENOMIC DNA]</scope>
    <source>
        <strain evidence="13 14">H3C3</strain>
    </source>
</reference>
<keyword evidence="14" id="KW-1185">Reference proteome</keyword>
<feature type="region of interest" description="Disordered" evidence="12">
    <location>
        <begin position="368"/>
        <end position="393"/>
    </location>
</feature>
<evidence type="ECO:0000313" key="13">
    <source>
        <dbReference type="EMBL" id="TDD72133.1"/>
    </source>
</evidence>
<gene>
    <name evidence="13" type="ORF">E1298_35275</name>
</gene>
<keyword evidence="5" id="KW-0963">Cytoplasm</keyword>